<dbReference type="AlphaFoldDB" id="A0A9P1I6V1"/>
<dbReference type="EMBL" id="CANHGI010000001">
    <property type="protein sequence ID" value="CAI5439258.1"/>
    <property type="molecule type" value="Genomic_DNA"/>
</dbReference>
<dbReference type="Proteomes" id="UP001152747">
    <property type="component" value="Unassembled WGS sequence"/>
</dbReference>
<evidence type="ECO:0000313" key="2">
    <source>
        <dbReference type="Proteomes" id="UP001152747"/>
    </source>
</evidence>
<accession>A0A9P1I6V1</accession>
<organism evidence="1 2">
    <name type="scientific">Caenorhabditis angaria</name>
    <dbReference type="NCBI Taxonomy" id="860376"/>
    <lineage>
        <taxon>Eukaryota</taxon>
        <taxon>Metazoa</taxon>
        <taxon>Ecdysozoa</taxon>
        <taxon>Nematoda</taxon>
        <taxon>Chromadorea</taxon>
        <taxon>Rhabditida</taxon>
        <taxon>Rhabditina</taxon>
        <taxon>Rhabditomorpha</taxon>
        <taxon>Rhabditoidea</taxon>
        <taxon>Rhabditidae</taxon>
        <taxon>Peloderinae</taxon>
        <taxon>Caenorhabditis</taxon>
    </lineage>
</organism>
<evidence type="ECO:0000313" key="1">
    <source>
        <dbReference type="EMBL" id="CAI5439258.1"/>
    </source>
</evidence>
<sequence>MRRASQIFNRLLGRSLPHANFAEHQKELKVIAKTNNGMIETISVNHGLSPDGNFYHFVLIPKSSGIDPIMRFTVKIQQDLTRPGFAKILRTVEKSGNNTNPAEVIELEVLFDDFNYHYVCSRWLMSFLYEYRFIVRSLDVMLPPRIPCTSEVREHMLERFEVIVDSAETDEYVVDFWLDRIRSLVAHLIIRSDGITVKVKDNEFLRDVHAVEIYGKTDLDWEWIYTSTVYRFHHHGIERLVLTDHEIKEACEHFNDPQSNIKIMIFDQGTVERGEELKKWLREKHPDHKKDVDYFYRKVGKDQMFYFEMKHRYLKFGKYIDTPKLNDPSYEAIFPEYKLALNFT</sequence>
<gene>
    <name evidence="1" type="ORF">CAMP_LOCUS1895</name>
</gene>
<proteinExistence type="predicted"/>
<reference evidence="1" key="1">
    <citation type="submission" date="2022-11" db="EMBL/GenBank/DDBJ databases">
        <authorList>
            <person name="Kikuchi T."/>
        </authorList>
    </citation>
    <scope>NUCLEOTIDE SEQUENCE</scope>
    <source>
        <strain evidence="1">PS1010</strain>
    </source>
</reference>
<keyword evidence="2" id="KW-1185">Reference proteome</keyword>
<protein>
    <submittedName>
        <fullName evidence="1">Uncharacterized protein</fullName>
    </submittedName>
</protein>
<name>A0A9P1I6V1_9PELO</name>
<comment type="caution">
    <text evidence="1">The sequence shown here is derived from an EMBL/GenBank/DDBJ whole genome shotgun (WGS) entry which is preliminary data.</text>
</comment>